<proteinExistence type="predicted"/>
<evidence type="ECO:0000259" key="1">
    <source>
        <dbReference type="Pfam" id="PF10074"/>
    </source>
</evidence>
<dbReference type="Pfam" id="PF10074">
    <property type="entry name" value="RovC_DNA-bd"/>
    <property type="match status" value="1"/>
</dbReference>
<dbReference type="EMBL" id="WISP01000209">
    <property type="protein sequence ID" value="MQW08216.1"/>
    <property type="molecule type" value="Genomic_DNA"/>
</dbReference>
<comment type="caution">
    <text evidence="2">The sequence shown here is derived from an EMBL/GenBank/DDBJ whole genome shotgun (WGS) entry which is preliminary data.</text>
</comment>
<feature type="domain" description="T6SS Transcription factor RovC-like DNA binding" evidence="1">
    <location>
        <begin position="120"/>
        <end position="222"/>
    </location>
</feature>
<dbReference type="InterPro" id="IPR018754">
    <property type="entry name" value="RovC-like_DNA-bd"/>
</dbReference>
<evidence type="ECO:0000313" key="2">
    <source>
        <dbReference type="EMBL" id="MQW08216.1"/>
    </source>
</evidence>
<name>A0A6A7ZZA6_RHIML</name>
<gene>
    <name evidence="2" type="ORF">GHK45_32145</name>
</gene>
<reference evidence="2" key="1">
    <citation type="journal article" date="2013" name="Genome Biol.">
        <title>Comparative genomics of the core and accessory genomes of 48 Sinorhizobium strains comprising five genospecies.</title>
        <authorList>
            <person name="Sugawara M."/>
            <person name="Epstein B."/>
            <person name="Badgley B.D."/>
            <person name="Unno T."/>
            <person name="Xu L."/>
            <person name="Reese J."/>
            <person name="Gyaneshwar P."/>
            <person name="Denny R."/>
            <person name="Mudge J."/>
            <person name="Bharti A.K."/>
            <person name="Farmer A.D."/>
            <person name="May G.D."/>
            <person name="Woodward J.E."/>
            <person name="Medigue C."/>
            <person name="Vallenet D."/>
            <person name="Lajus A."/>
            <person name="Rouy Z."/>
            <person name="Martinez-Vaz B."/>
            <person name="Tiffin P."/>
            <person name="Young N.D."/>
            <person name="Sadowsky M.J."/>
        </authorList>
    </citation>
    <scope>NUCLEOTIDE SEQUENCE</scope>
    <source>
        <strain evidence="2">M30</strain>
    </source>
</reference>
<organism evidence="2">
    <name type="scientific">Rhizobium meliloti</name>
    <name type="common">Ensifer meliloti</name>
    <name type="synonym">Sinorhizobium meliloti</name>
    <dbReference type="NCBI Taxonomy" id="382"/>
    <lineage>
        <taxon>Bacteria</taxon>
        <taxon>Pseudomonadati</taxon>
        <taxon>Pseudomonadota</taxon>
        <taxon>Alphaproteobacteria</taxon>
        <taxon>Hyphomicrobiales</taxon>
        <taxon>Rhizobiaceae</taxon>
        <taxon>Sinorhizobium/Ensifer group</taxon>
        <taxon>Sinorhizobium</taxon>
    </lineage>
</organism>
<accession>A0A6A7ZZA6</accession>
<dbReference type="AlphaFoldDB" id="A0A6A7ZZA6"/>
<protein>
    <submittedName>
        <fullName evidence="2">DUF2285 domain-containing protein</fullName>
    </submittedName>
</protein>
<sequence length="230" mass="25830">MTNIIATSKGSCAPKGRRRAAWSDSRSAGGCDFPCDPESPPDQQSLFWIPSLQPQAVLLSPVPHGDGDEAVSITLAQLDGLDLRRADDGWHGIWQVDGVAHQFWLPEAVPDAAASYAVSLPMDSFLELRAHAARRLWRALNGRVPGPDFRNMPAQLRHFHTLSLRALDARQHGESYRVIAEILLGFRGTKEDWENDPRKNRARRLVANGLRMMKGGYRRLLHYPIKVRKR</sequence>